<dbReference type="Proteomes" id="UP000076874">
    <property type="component" value="Unassembled WGS sequence"/>
</dbReference>
<dbReference type="STRING" id="1081102.A0A167M5D5"/>
<organism evidence="2 3">
    <name type="scientific">Niveomyces insectorum RCEF 264</name>
    <dbReference type="NCBI Taxonomy" id="1081102"/>
    <lineage>
        <taxon>Eukaryota</taxon>
        <taxon>Fungi</taxon>
        <taxon>Dikarya</taxon>
        <taxon>Ascomycota</taxon>
        <taxon>Pezizomycotina</taxon>
        <taxon>Sordariomycetes</taxon>
        <taxon>Hypocreomycetidae</taxon>
        <taxon>Hypocreales</taxon>
        <taxon>Cordycipitaceae</taxon>
        <taxon>Niveomyces</taxon>
    </lineage>
</organism>
<reference evidence="2 3" key="1">
    <citation type="journal article" date="2016" name="Genome Biol. Evol.">
        <title>Divergent and convergent evolution of fungal pathogenicity.</title>
        <authorList>
            <person name="Shang Y."/>
            <person name="Xiao G."/>
            <person name="Zheng P."/>
            <person name="Cen K."/>
            <person name="Zhan S."/>
            <person name="Wang C."/>
        </authorList>
    </citation>
    <scope>NUCLEOTIDE SEQUENCE [LARGE SCALE GENOMIC DNA]</scope>
    <source>
        <strain evidence="2 3">RCEF 264</strain>
    </source>
</reference>
<accession>A0A167M5D5</accession>
<dbReference type="Gene3D" id="3.40.50.150">
    <property type="entry name" value="Vaccinia Virus protein VP39"/>
    <property type="match status" value="1"/>
</dbReference>
<dbReference type="OrthoDB" id="10017101at2759"/>
<name>A0A167M5D5_9HYPO</name>
<dbReference type="Pfam" id="PF13847">
    <property type="entry name" value="Methyltransf_31"/>
    <property type="match status" value="1"/>
</dbReference>
<dbReference type="CDD" id="cd02440">
    <property type="entry name" value="AdoMet_MTases"/>
    <property type="match status" value="1"/>
</dbReference>
<sequence>MSQTNTYKQTHSDYTLSTHLKRTAEKEAAFLLPHIKKSDHILDVGCGPGTITTGFAKYASQGAVVGIDLAASVIEKARTLAAEARVPVDGPGSVVFREGNVLAGLPYPDNTFDVVYCSQVLGHIPPPVLQVQAVVEMRRVLKPGGVLAAREGTDTHFYPRHLGLDRHWAQNQARVFRGDLPPHLDNTGAGTPALFRQAGFDADNGKVVIGADVTVFSGKETRQWLLWRAKGQLKQGDPYYQSWLDAGISAEEIQEALAAVEVWANTDDAWALATQAQTLGWK</sequence>
<dbReference type="PANTHER" id="PTHR42912:SF93">
    <property type="entry name" value="N6-ADENOSINE-METHYLTRANSFERASE TMT1A"/>
    <property type="match status" value="1"/>
</dbReference>
<feature type="domain" description="Methyltransferase" evidence="1">
    <location>
        <begin position="36"/>
        <end position="153"/>
    </location>
</feature>
<gene>
    <name evidence="2" type="ORF">SPI_09156</name>
</gene>
<proteinExistence type="predicted"/>
<dbReference type="PANTHER" id="PTHR42912">
    <property type="entry name" value="METHYLTRANSFERASE"/>
    <property type="match status" value="1"/>
</dbReference>
<evidence type="ECO:0000259" key="1">
    <source>
        <dbReference type="Pfam" id="PF13847"/>
    </source>
</evidence>
<dbReference type="InterPro" id="IPR050508">
    <property type="entry name" value="Methyltransf_Superfamily"/>
</dbReference>
<evidence type="ECO:0000313" key="3">
    <source>
        <dbReference type="Proteomes" id="UP000076874"/>
    </source>
</evidence>
<dbReference type="InterPro" id="IPR029063">
    <property type="entry name" value="SAM-dependent_MTases_sf"/>
</dbReference>
<dbReference type="SUPFAM" id="SSF53335">
    <property type="entry name" value="S-adenosyl-L-methionine-dependent methyltransferases"/>
    <property type="match status" value="1"/>
</dbReference>
<dbReference type="EMBL" id="AZHD01000026">
    <property type="protein sequence ID" value="OAA53949.1"/>
    <property type="molecule type" value="Genomic_DNA"/>
</dbReference>
<keyword evidence="2" id="KW-0808">Transferase</keyword>
<dbReference type="GO" id="GO:0008168">
    <property type="term" value="F:methyltransferase activity"/>
    <property type="evidence" value="ECO:0007669"/>
    <property type="project" value="UniProtKB-KW"/>
</dbReference>
<dbReference type="InterPro" id="IPR025714">
    <property type="entry name" value="Methyltranfer_dom"/>
</dbReference>
<keyword evidence="2" id="KW-0489">Methyltransferase</keyword>
<keyword evidence="3" id="KW-1185">Reference proteome</keyword>
<dbReference type="GO" id="GO:0032259">
    <property type="term" value="P:methylation"/>
    <property type="evidence" value="ECO:0007669"/>
    <property type="project" value="UniProtKB-KW"/>
</dbReference>
<evidence type="ECO:0000313" key="2">
    <source>
        <dbReference type="EMBL" id="OAA53949.1"/>
    </source>
</evidence>
<comment type="caution">
    <text evidence="2">The sequence shown here is derived from an EMBL/GenBank/DDBJ whole genome shotgun (WGS) entry which is preliminary data.</text>
</comment>
<protein>
    <submittedName>
        <fullName evidence="2">Methyltransferase type 11</fullName>
    </submittedName>
</protein>
<dbReference type="AlphaFoldDB" id="A0A167M5D5"/>